<keyword evidence="2" id="KW-1185">Reference proteome</keyword>
<evidence type="ECO:0000313" key="1">
    <source>
        <dbReference type="EMBL" id="TKR96572.1"/>
    </source>
</evidence>
<accession>A0A4U5PIQ9</accession>
<reference evidence="1 2" key="1">
    <citation type="journal article" date="2015" name="Genome Biol.">
        <title>Comparative genomics of Steinernema reveals deeply conserved gene regulatory networks.</title>
        <authorList>
            <person name="Dillman A.R."/>
            <person name="Macchietto M."/>
            <person name="Porter C.F."/>
            <person name="Rogers A."/>
            <person name="Williams B."/>
            <person name="Antoshechkin I."/>
            <person name="Lee M.M."/>
            <person name="Goodwin Z."/>
            <person name="Lu X."/>
            <person name="Lewis E.E."/>
            <person name="Goodrich-Blair H."/>
            <person name="Stock S.P."/>
            <person name="Adams B.J."/>
            <person name="Sternberg P.W."/>
            <person name="Mortazavi A."/>
        </authorList>
    </citation>
    <scope>NUCLEOTIDE SEQUENCE [LARGE SCALE GENOMIC DNA]</scope>
    <source>
        <strain evidence="1 2">ALL</strain>
    </source>
</reference>
<protein>
    <submittedName>
        <fullName evidence="1">Uncharacterized protein</fullName>
    </submittedName>
</protein>
<organism evidence="1 2">
    <name type="scientific">Steinernema carpocapsae</name>
    <name type="common">Entomopathogenic nematode</name>
    <dbReference type="NCBI Taxonomy" id="34508"/>
    <lineage>
        <taxon>Eukaryota</taxon>
        <taxon>Metazoa</taxon>
        <taxon>Ecdysozoa</taxon>
        <taxon>Nematoda</taxon>
        <taxon>Chromadorea</taxon>
        <taxon>Rhabditida</taxon>
        <taxon>Tylenchina</taxon>
        <taxon>Panagrolaimomorpha</taxon>
        <taxon>Strongyloidoidea</taxon>
        <taxon>Steinernematidae</taxon>
        <taxon>Steinernema</taxon>
    </lineage>
</organism>
<gene>
    <name evidence="1" type="ORF">L596_010573</name>
</gene>
<evidence type="ECO:0000313" key="2">
    <source>
        <dbReference type="Proteomes" id="UP000298663"/>
    </source>
</evidence>
<reference evidence="1 2" key="2">
    <citation type="journal article" date="2019" name="G3 (Bethesda)">
        <title>Hybrid Assembly of the Genome of the Entomopathogenic Nematode Steinernema carpocapsae Identifies the X-Chromosome.</title>
        <authorList>
            <person name="Serra L."/>
            <person name="Macchietto M."/>
            <person name="Macias-Munoz A."/>
            <person name="McGill C.J."/>
            <person name="Rodriguez I.M."/>
            <person name="Rodriguez B."/>
            <person name="Murad R."/>
            <person name="Mortazavi A."/>
        </authorList>
    </citation>
    <scope>NUCLEOTIDE SEQUENCE [LARGE SCALE GENOMIC DNA]</scope>
    <source>
        <strain evidence="1 2">ALL</strain>
    </source>
</reference>
<comment type="caution">
    <text evidence="1">The sequence shown here is derived from an EMBL/GenBank/DDBJ whole genome shotgun (WGS) entry which is preliminary data.</text>
</comment>
<dbReference type="EMBL" id="AZBU02000002">
    <property type="protein sequence ID" value="TKR96572.1"/>
    <property type="molecule type" value="Genomic_DNA"/>
</dbReference>
<dbReference type="AlphaFoldDB" id="A0A4U5PIQ9"/>
<proteinExistence type="predicted"/>
<sequence>MTNRNAPNSNFPLPMSLICLIFRPIPTISQRSLLYLKLRHNRSRPVFSASDSDNPLRLLTIQTPSHFPPFS</sequence>
<dbReference type="Proteomes" id="UP000298663">
    <property type="component" value="Unassembled WGS sequence"/>
</dbReference>
<name>A0A4U5PIQ9_STECR</name>